<evidence type="ECO:0000313" key="6">
    <source>
        <dbReference type="Proteomes" id="UP000248961"/>
    </source>
</evidence>
<dbReference type="STRING" id="1450537.A0A395I684"/>
<dbReference type="RefSeq" id="XP_025554784.1">
    <property type="nucleotide sequence ID" value="XM_025690631.1"/>
</dbReference>
<evidence type="ECO:0000256" key="2">
    <source>
        <dbReference type="ARBA" id="ARBA00022801"/>
    </source>
</evidence>
<reference evidence="5 6" key="1">
    <citation type="submission" date="2018-02" db="EMBL/GenBank/DDBJ databases">
        <title>The genomes of Aspergillus section Nigri reveals drivers in fungal speciation.</title>
        <authorList>
            <consortium name="DOE Joint Genome Institute"/>
            <person name="Vesth T.C."/>
            <person name="Nybo J."/>
            <person name="Theobald S."/>
            <person name="Brandl J."/>
            <person name="Frisvad J.C."/>
            <person name="Nielsen K.F."/>
            <person name="Lyhne E.K."/>
            <person name="Kogle M.E."/>
            <person name="Kuo A."/>
            <person name="Riley R."/>
            <person name="Clum A."/>
            <person name="Nolan M."/>
            <person name="Lipzen A."/>
            <person name="Salamov A."/>
            <person name="Henrissat B."/>
            <person name="Wiebenga A."/>
            <person name="De vries R.P."/>
            <person name="Grigoriev I.V."/>
            <person name="Mortensen U.H."/>
            <person name="Andersen M.R."/>
            <person name="Baker S.E."/>
        </authorList>
    </citation>
    <scope>NUCLEOTIDE SEQUENCE [LARGE SCALE GENOMIC DNA]</scope>
    <source>
        <strain evidence="5 6">CBS 101889</strain>
    </source>
</reference>
<dbReference type="GO" id="GO:0008408">
    <property type="term" value="F:3'-5' exonuclease activity"/>
    <property type="evidence" value="ECO:0007669"/>
    <property type="project" value="InterPro"/>
</dbReference>
<keyword evidence="6" id="KW-1185">Reference proteome</keyword>
<dbReference type="GO" id="GO:0006139">
    <property type="term" value="P:nucleobase-containing compound metabolic process"/>
    <property type="evidence" value="ECO:0007669"/>
    <property type="project" value="InterPro"/>
</dbReference>
<protein>
    <submittedName>
        <fullName evidence="5">Ribonuclease H-like protein</fullName>
    </submittedName>
</protein>
<proteinExistence type="predicted"/>
<keyword evidence="1" id="KW-0540">Nuclease</keyword>
<dbReference type="GO" id="GO:0005634">
    <property type="term" value="C:nucleus"/>
    <property type="evidence" value="ECO:0007669"/>
    <property type="project" value="TreeGrafter"/>
</dbReference>
<dbReference type="PANTHER" id="PTHR13620:SF104">
    <property type="entry name" value="EXONUCLEASE 3'-5' DOMAIN-CONTAINING PROTEIN 2"/>
    <property type="match status" value="1"/>
</dbReference>
<dbReference type="CDD" id="cd06141">
    <property type="entry name" value="WRN_exo"/>
    <property type="match status" value="1"/>
</dbReference>
<dbReference type="InterPro" id="IPR012337">
    <property type="entry name" value="RNaseH-like_sf"/>
</dbReference>
<feature type="region of interest" description="Disordered" evidence="3">
    <location>
        <begin position="144"/>
        <end position="165"/>
    </location>
</feature>
<keyword evidence="2" id="KW-0378">Hydrolase</keyword>
<dbReference type="InterPro" id="IPR051132">
    <property type="entry name" value="3-5_Exonuclease_domain"/>
</dbReference>
<dbReference type="VEuPathDB" id="FungiDB:BO97DRAFT_218210"/>
<evidence type="ECO:0000313" key="5">
    <source>
        <dbReference type="EMBL" id="RAL15630.1"/>
    </source>
</evidence>
<dbReference type="GO" id="GO:0003676">
    <property type="term" value="F:nucleic acid binding"/>
    <property type="evidence" value="ECO:0007669"/>
    <property type="project" value="InterPro"/>
</dbReference>
<dbReference type="PANTHER" id="PTHR13620">
    <property type="entry name" value="3-5 EXONUCLEASE"/>
    <property type="match status" value="1"/>
</dbReference>
<sequence length="448" mass="49231">MPVLASTLIRFTSPDPALLAASWSRSLRWSCAPSQQQGLGISASRCYAILANSGMTMRPAPEAAARRLRRHLPWSDLCRRLSVSQTGTQGSVQARPAASSVVRRRAWGYVGPKPRKGLGEVRRSYSSNTTIASDLGSLGSLQKSETSTLLKDPQRPVVPESAISSGPGTAIEGHVAVQQIRKDIATDSVAPDFWSHKLQKSPEGKDIVVHYCRTLKSSEDVAQLFLEDDIIGLDLEWKASASAWDGIQGNVSMIQIANRHRVALFHVALFRPARGLADLVPPTLKRIIEDPAITKAGVSIKADCTRLRKYLQIDARGIFELSHLHKLVKYCQSNPKLINKRLVNLSEQVEEHFGLPLCKDEVVRCGEWTAALNYRQVQYAASDPYACVCLFDAMNAKRQALEPTPPLPAHAELNIPIRTICDAPVTADLEEIEVVQSEETPENPKDAI</sequence>
<dbReference type="SUPFAM" id="SSF53098">
    <property type="entry name" value="Ribonuclease H-like"/>
    <property type="match status" value="1"/>
</dbReference>
<dbReference type="OrthoDB" id="1920326at2759"/>
<name>A0A395I684_ASPHC</name>
<feature type="domain" description="3'-5' exonuclease" evidence="4">
    <location>
        <begin position="209"/>
        <end position="399"/>
    </location>
</feature>
<dbReference type="FunFam" id="3.30.420.10:FF:000100">
    <property type="entry name" value="3'-5' exonuclease/helicase (Wrn), putative"/>
    <property type="match status" value="1"/>
</dbReference>
<dbReference type="Gene3D" id="3.30.420.10">
    <property type="entry name" value="Ribonuclease H-like superfamily/Ribonuclease H"/>
    <property type="match status" value="1"/>
</dbReference>
<evidence type="ECO:0000259" key="4">
    <source>
        <dbReference type="SMART" id="SM00474"/>
    </source>
</evidence>
<dbReference type="AlphaFoldDB" id="A0A395I684"/>
<dbReference type="Proteomes" id="UP000248961">
    <property type="component" value="Unassembled WGS sequence"/>
</dbReference>
<dbReference type="InterPro" id="IPR036397">
    <property type="entry name" value="RNaseH_sf"/>
</dbReference>
<accession>A0A395I684</accession>
<dbReference type="SMART" id="SM00474">
    <property type="entry name" value="35EXOc"/>
    <property type="match status" value="1"/>
</dbReference>
<dbReference type="GO" id="GO:0005737">
    <property type="term" value="C:cytoplasm"/>
    <property type="evidence" value="ECO:0007669"/>
    <property type="project" value="TreeGrafter"/>
</dbReference>
<evidence type="ECO:0000256" key="1">
    <source>
        <dbReference type="ARBA" id="ARBA00022722"/>
    </source>
</evidence>
<dbReference type="GeneID" id="37194920"/>
<evidence type="ECO:0000256" key="3">
    <source>
        <dbReference type="SAM" id="MobiDB-lite"/>
    </source>
</evidence>
<dbReference type="Pfam" id="PF01612">
    <property type="entry name" value="DNA_pol_A_exo1"/>
    <property type="match status" value="1"/>
</dbReference>
<dbReference type="EMBL" id="KZ824271">
    <property type="protein sequence ID" value="RAL15630.1"/>
    <property type="molecule type" value="Genomic_DNA"/>
</dbReference>
<organism evidence="5 6">
    <name type="scientific">Aspergillus homomorphus (strain CBS 101889)</name>
    <dbReference type="NCBI Taxonomy" id="1450537"/>
    <lineage>
        <taxon>Eukaryota</taxon>
        <taxon>Fungi</taxon>
        <taxon>Dikarya</taxon>
        <taxon>Ascomycota</taxon>
        <taxon>Pezizomycotina</taxon>
        <taxon>Eurotiomycetes</taxon>
        <taxon>Eurotiomycetidae</taxon>
        <taxon>Eurotiales</taxon>
        <taxon>Aspergillaceae</taxon>
        <taxon>Aspergillus</taxon>
        <taxon>Aspergillus subgen. Circumdati</taxon>
    </lineage>
</organism>
<dbReference type="InterPro" id="IPR002562">
    <property type="entry name" value="3'-5'_exonuclease_dom"/>
</dbReference>
<gene>
    <name evidence="5" type="ORF">BO97DRAFT_218210</name>
</gene>